<protein>
    <submittedName>
        <fullName evidence="4">Phosphonopyruvate decarboxylase</fullName>
    </submittedName>
</protein>
<keyword evidence="4" id="KW-0670">Pyruvate</keyword>
<dbReference type="InterPro" id="IPR051818">
    <property type="entry name" value="TPP_dependent_decarboxylase"/>
</dbReference>
<dbReference type="Pfam" id="PF02776">
    <property type="entry name" value="TPP_enzyme_N"/>
    <property type="match status" value="1"/>
</dbReference>
<evidence type="ECO:0000259" key="3">
    <source>
        <dbReference type="Pfam" id="PF02776"/>
    </source>
</evidence>
<dbReference type="PANTHER" id="PTHR42818:SF1">
    <property type="entry name" value="SULFOPYRUVATE DECARBOXYLASE"/>
    <property type="match status" value="1"/>
</dbReference>
<keyword evidence="5" id="KW-1185">Reference proteome</keyword>
<evidence type="ECO:0000313" key="5">
    <source>
        <dbReference type="Proteomes" id="UP000223527"/>
    </source>
</evidence>
<comment type="caution">
    <text evidence="4">The sequence shown here is derived from an EMBL/GenBank/DDBJ whole genome shotgun (WGS) entry which is preliminary data.</text>
</comment>
<dbReference type="InterPro" id="IPR029061">
    <property type="entry name" value="THDP-binding"/>
</dbReference>
<dbReference type="EMBL" id="PDNU01000030">
    <property type="protein sequence ID" value="PHK94206.1"/>
    <property type="molecule type" value="Genomic_DNA"/>
</dbReference>
<dbReference type="OrthoDB" id="9798007at2"/>
<dbReference type="PANTHER" id="PTHR42818">
    <property type="entry name" value="SULFOPYRUVATE DECARBOXYLASE SUBUNIT ALPHA"/>
    <property type="match status" value="1"/>
</dbReference>
<evidence type="ECO:0000256" key="1">
    <source>
        <dbReference type="ARBA" id="ARBA00022793"/>
    </source>
</evidence>
<proteinExistence type="predicted"/>
<dbReference type="GO" id="GO:0030976">
    <property type="term" value="F:thiamine pyrophosphate binding"/>
    <property type="evidence" value="ECO:0007669"/>
    <property type="project" value="InterPro"/>
</dbReference>
<accession>A0A2C7AAU4</accession>
<name>A0A2C7AAU4_9PROT</name>
<sequence>MDVAPAATEEWPGALFALLKAHDIRQVAFVPDAGHSHLIRRCEEDPDIKAIALTTEEEGIGLMLGAWLGGERGVLLMQSSGVGNCVNMLSLATLHRTPMPMIVTMRGDFGEFNPAQVPMGNATQTVLEAMGTLVRRADRKEDVVPTADATLRMAFNTFRPTATLIGQRVLGAKTFGKE</sequence>
<dbReference type="AlphaFoldDB" id="A0A2C7AAU4"/>
<gene>
    <name evidence="4" type="ORF">CR162_14815</name>
</gene>
<dbReference type="Gene3D" id="3.40.50.970">
    <property type="match status" value="1"/>
</dbReference>
<dbReference type="SUPFAM" id="SSF52518">
    <property type="entry name" value="Thiamin diphosphate-binding fold (THDP-binding)"/>
    <property type="match status" value="1"/>
</dbReference>
<keyword evidence="2" id="KW-0456">Lyase</keyword>
<dbReference type="InterPro" id="IPR012001">
    <property type="entry name" value="Thiamin_PyroP_enz_TPP-bd_dom"/>
</dbReference>
<keyword evidence="1" id="KW-0210">Decarboxylase</keyword>
<evidence type="ECO:0000313" key="4">
    <source>
        <dbReference type="EMBL" id="PHK94206.1"/>
    </source>
</evidence>
<reference evidence="4 5" key="1">
    <citation type="submission" date="2017-10" db="EMBL/GenBank/DDBJ databases">
        <authorList>
            <person name="Banno H."/>
            <person name="Chua N.-H."/>
        </authorList>
    </citation>
    <scope>NUCLEOTIDE SEQUENCE [LARGE SCALE GENOMIC DNA]</scope>
    <source>
        <strain evidence="4 5">YW11</strain>
    </source>
</reference>
<organism evidence="4 5">
    <name type="scientific">Teichococcus rhizosphaerae</name>
    <dbReference type="NCBI Taxonomy" id="1335062"/>
    <lineage>
        <taxon>Bacteria</taxon>
        <taxon>Pseudomonadati</taxon>
        <taxon>Pseudomonadota</taxon>
        <taxon>Alphaproteobacteria</taxon>
        <taxon>Acetobacterales</taxon>
        <taxon>Roseomonadaceae</taxon>
        <taxon>Roseomonas</taxon>
    </lineage>
</organism>
<dbReference type="Proteomes" id="UP000223527">
    <property type="component" value="Unassembled WGS sequence"/>
</dbReference>
<feature type="domain" description="Thiamine pyrophosphate enzyme N-terminal TPP-binding" evidence="3">
    <location>
        <begin position="14"/>
        <end position="104"/>
    </location>
</feature>
<dbReference type="CDD" id="cd07035">
    <property type="entry name" value="TPP_PYR_POX_like"/>
    <property type="match status" value="1"/>
</dbReference>
<evidence type="ECO:0000256" key="2">
    <source>
        <dbReference type="ARBA" id="ARBA00023239"/>
    </source>
</evidence>
<dbReference type="GO" id="GO:0016831">
    <property type="term" value="F:carboxy-lyase activity"/>
    <property type="evidence" value="ECO:0007669"/>
    <property type="project" value="UniProtKB-KW"/>
</dbReference>